<protein>
    <submittedName>
        <fullName evidence="2">Poly-beta-1,6 N-acetyl-D-glucosamine export porin PgaA</fullName>
    </submittedName>
</protein>
<dbReference type="KEGG" id="alj:G8D99_05730"/>
<evidence type="ECO:0000259" key="1">
    <source>
        <dbReference type="Pfam" id="PF21197"/>
    </source>
</evidence>
<dbReference type="GO" id="GO:1901515">
    <property type="term" value="F:poly-beta-1,6-N-acetyl-D-glucosamine transmembrane transporter activity"/>
    <property type="evidence" value="ECO:0007669"/>
    <property type="project" value="InterPro"/>
</dbReference>
<organism evidence="2 3">
    <name type="scientific">Acinetobacter lanii</name>
    <dbReference type="NCBI Taxonomy" id="2715163"/>
    <lineage>
        <taxon>Bacteria</taxon>
        <taxon>Pseudomonadati</taxon>
        <taxon>Pseudomonadota</taxon>
        <taxon>Gammaproteobacteria</taxon>
        <taxon>Moraxellales</taxon>
        <taxon>Moraxellaceae</taxon>
        <taxon>Acinetobacter</taxon>
    </lineage>
</organism>
<feature type="domain" description="PgaA membrane beta barrel" evidence="1">
    <location>
        <begin position="570"/>
        <end position="840"/>
    </location>
</feature>
<dbReference type="EMBL" id="CP049916">
    <property type="protein sequence ID" value="QIO08565.1"/>
    <property type="molecule type" value="Genomic_DNA"/>
</dbReference>
<dbReference type="NCBIfam" id="TIGR03939">
    <property type="entry name" value="PGA_TPR_OMP"/>
    <property type="match status" value="1"/>
</dbReference>
<dbReference type="RefSeq" id="WP_166323440.1">
    <property type="nucleotide sequence ID" value="NZ_CP049916.1"/>
</dbReference>
<accession>A0A6G8S356</accession>
<dbReference type="Gene3D" id="1.25.40.10">
    <property type="entry name" value="Tetratricopeptide repeat domain"/>
    <property type="match status" value="1"/>
</dbReference>
<dbReference type="SUPFAM" id="SSF48452">
    <property type="entry name" value="TPR-like"/>
    <property type="match status" value="1"/>
</dbReference>
<dbReference type="Pfam" id="PF21197">
    <property type="entry name" value="PgaA_barrel"/>
    <property type="match status" value="1"/>
</dbReference>
<evidence type="ECO:0000313" key="2">
    <source>
        <dbReference type="EMBL" id="QIO08565.1"/>
    </source>
</evidence>
<name>A0A6G8S356_9GAMM</name>
<gene>
    <name evidence="2" type="primary">pgaA</name>
    <name evidence="2" type="ORF">G8D99_05730</name>
</gene>
<dbReference type="InterPro" id="IPR011990">
    <property type="entry name" value="TPR-like_helical_dom_sf"/>
</dbReference>
<sequence>MKNSYYLEKFYAFIPISLLILTPEVVFAQNSKDQKEFDHKRENIVVAIKQGQVASGLQQLKFLHQQQPHDQKVLADYLLLSLQHHYFKPEDDKLLSHIQSSTFPQYAQIPLIKGLRDLKKFTEALRLTDAFIAVTPTQAVVVKEQVNHLRDLKLLRALLLAENQQKDLAKAQLKDVATDQLNLDQLIQLSYAYRLVGQPIYSLTLMQRAQQTAPNAAKVQAEYANVLLALGANQQAMNVLKQQPELKVDQGVQQQAVLAQFSENIRDAIKNQKYLSRQGETDLSSFQQLDQVLAQAESVRKQFPIGTPLYNRFQYEYIYALSYRGRYQEAIDTATALNLGVGQMPAYVRHAIADAYLAQKKPAQAERLYRSLLTEKNYADMNLYSALYYALIDQEKYQQANQFIQQVDKLIPTFQYSLAKGVDKRVHPDRADYLGLKETAHAYANQLNLAENNLKDMTEKSPNNEDYLNALVRVQRWRELPETAQATLSRLNGLEPKSKTTKINQMQNDQALGDIQAWREQAEQLHLFYPTDSSVIKSRKELFDRNRFSISHDTRFSKSEANQDQVLETLKGSKDIESSTRINSPWFSDNYRAFAQYDDRMGDYRDGKIHDQRIGLGAEWESKRKSLSVMASQQIDGDRAGFDIDWKQHLNDFWSYQLNFTTQAPVPLQALKQDHDAKGYGIGLNWQANESKKAGLQYQATDISDGNLRQELSASYRQTLFLQPHHTTRGGISAYYGKNSTDQVPYFSPKSSYSVGVDLNHDWLTWRQDEQSLTQQFAVSTGFYDQSQHSAKAIFDLRYSHLWQLTRTWGLRYGVGWNMHPYDGINEKQWYGNFGFEGRF</sequence>
<dbReference type="AlphaFoldDB" id="A0A6G8S356"/>
<proteinExistence type="predicted"/>
<keyword evidence="3" id="KW-1185">Reference proteome</keyword>
<reference evidence="2 3" key="1">
    <citation type="submission" date="2020-03" db="EMBL/GenBank/DDBJ databases">
        <authorList>
            <person name="Zhu W."/>
        </authorList>
    </citation>
    <scope>NUCLEOTIDE SEQUENCE [LARGE SCALE GENOMIC DNA]</scope>
    <source>
        <strain evidence="2 3">185</strain>
    </source>
</reference>
<evidence type="ECO:0000313" key="3">
    <source>
        <dbReference type="Proteomes" id="UP000501939"/>
    </source>
</evidence>
<dbReference type="InterPro" id="IPR049003">
    <property type="entry name" value="PgaA_barrel"/>
</dbReference>
<dbReference type="InterPro" id="IPR023870">
    <property type="entry name" value="PGA_export_porin_PgaA"/>
</dbReference>
<dbReference type="Proteomes" id="UP000501939">
    <property type="component" value="Chromosome"/>
</dbReference>